<proteinExistence type="predicted"/>
<dbReference type="AlphaFoldDB" id="A0A3N9X407"/>
<keyword evidence="2" id="KW-1185">Reference proteome</keyword>
<dbReference type="Proteomes" id="UP000266889">
    <property type="component" value="Unassembled WGS sequence"/>
</dbReference>
<dbReference type="EMBL" id="QGSY01000322">
    <property type="protein sequence ID" value="RQX02043.1"/>
    <property type="molecule type" value="Genomic_DNA"/>
</dbReference>
<protein>
    <submittedName>
        <fullName evidence="1">Uncharacterized protein</fullName>
    </submittedName>
</protein>
<gene>
    <name evidence="1" type="ORF">DLJ58_31880</name>
</gene>
<comment type="caution">
    <text evidence="1">The sequence shown here is derived from an EMBL/GenBank/DDBJ whole genome shotgun (WGS) entry which is preliminary data.</text>
</comment>
<name>A0A3N9X407_9ACTN</name>
<evidence type="ECO:0000313" key="2">
    <source>
        <dbReference type="Proteomes" id="UP000266889"/>
    </source>
</evidence>
<accession>A0A3N9X407</accession>
<organism evidence="1 2">
    <name type="scientific">Micromonospora arida</name>
    <dbReference type="NCBI Taxonomy" id="2203715"/>
    <lineage>
        <taxon>Bacteria</taxon>
        <taxon>Bacillati</taxon>
        <taxon>Actinomycetota</taxon>
        <taxon>Actinomycetes</taxon>
        <taxon>Micromonosporales</taxon>
        <taxon>Micromonosporaceae</taxon>
        <taxon>Micromonospora</taxon>
    </lineage>
</organism>
<reference evidence="1 2" key="1">
    <citation type="submission" date="2018-05" db="EMBL/GenBank/DDBJ databases">
        <title>Micromonospora from Atacama Desert.</title>
        <authorList>
            <person name="Carro L."/>
            <person name="Goodfellow M."/>
            <person name="Klenk H.-P."/>
        </authorList>
    </citation>
    <scope>NUCLEOTIDE SEQUENCE [LARGE SCALE GENOMIC DNA]</scope>
    <source>
        <strain evidence="1 2">LB32</strain>
    </source>
</reference>
<evidence type="ECO:0000313" key="1">
    <source>
        <dbReference type="EMBL" id="RQX02043.1"/>
    </source>
</evidence>
<sequence length="107" mass="10932">MGGFTVDPDEVAGFAERILTASQEFGDRMLLAQEQFPAPLTAFGDTPTATLAYDACQGATDAVMAAAGALHAVLEGDADRLYLVAFSTQQTDDEAGGLMGGLLGGST</sequence>
<dbReference type="RefSeq" id="WP_124862350.1">
    <property type="nucleotide sequence ID" value="NZ_JBEXIG010000006.1"/>
</dbReference>